<keyword evidence="5" id="KW-1185">Reference proteome</keyword>
<evidence type="ECO:0000313" key="4">
    <source>
        <dbReference type="EMBL" id="KAK3384477.1"/>
    </source>
</evidence>
<accession>A0AAE0NMV7</accession>
<feature type="compositionally biased region" description="Polar residues" evidence="1">
    <location>
        <begin position="308"/>
        <end position="321"/>
    </location>
</feature>
<dbReference type="InterPro" id="IPR056722">
    <property type="entry name" value="DUF7820"/>
</dbReference>
<feature type="domain" description="DUF7820" evidence="3">
    <location>
        <begin position="403"/>
        <end position="794"/>
    </location>
</feature>
<feature type="region of interest" description="Disordered" evidence="1">
    <location>
        <begin position="752"/>
        <end position="779"/>
    </location>
</feature>
<feature type="compositionally biased region" description="Polar residues" evidence="1">
    <location>
        <begin position="649"/>
        <end position="662"/>
    </location>
</feature>
<name>A0AAE0NMV7_9PEZI</name>
<keyword evidence="2" id="KW-0812">Transmembrane</keyword>
<evidence type="ECO:0000259" key="3">
    <source>
        <dbReference type="Pfam" id="PF25130"/>
    </source>
</evidence>
<feature type="region of interest" description="Disordered" evidence="1">
    <location>
        <begin position="1"/>
        <end position="26"/>
    </location>
</feature>
<feature type="region of interest" description="Disordered" evidence="1">
    <location>
        <begin position="44"/>
        <end position="122"/>
    </location>
</feature>
<dbReference type="EMBL" id="JAULSN010000001">
    <property type="protein sequence ID" value="KAK3384477.1"/>
    <property type="molecule type" value="Genomic_DNA"/>
</dbReference>
<feature type="compositionally biased region" description="Polar residues" evidence="1">
    <location>
        <begin position="81"/>
        <end position="92"/>
    </location>
</feature>
<dbReference type="PANTHER" id="PTHR42078">
    <property type="entry name" value="GLUCAN 1, 4-ALPHA-GLUCOSIDASE"/>
    <property type="match status" value="1"/>
</dbReference>
<feature type="compositionally biased region" description="Low complexity" evidence="1">
    <location>
        <begin position="674"/>
        <end position="685"/>
    </location>
</feature>
<organism evidence="4 5">
    <name type="scientific">Lasiosphaeria ovina</name>
    <dbReference type="NCBI Taxonomy" id="92902"/>
    <lineage>
        <taxon>Eukaryota</taxon>
        <taxon>Fungi</taxon>
        <taxon>Dikarya</taxon>
        <taxon>Ascomycota</taxon>
        <taxon>Pezizomycotina</taxon>
        <taxon>Sordariomycetes</taxon>
        <taxon>Sordariomycetidae</taxon>
        <taxon>Sordariales</taxon>
        <taxon>Lasiosphaeriaceae</taxon>
        <taxon>Lasiosphaeria</taxon>
    </lineage>
</organism>
<evidence type="ECO:0000256" key="2">
    <source>
        <dbReference type="SAM" id="Phobius"/>
    </source>
</evidence>
<feature type="compositionally biased region" description="Basic and acidic residues" evidence="1">
    <location>
        <begin position="765"/>
        <end position="775"/>
    </location>
</feature>
<feature type="region of interest" description="Disordered" evidence="1">
    <location>
        <begin position="599"/>
        <end position="740"/>
    </location>
</feature>
<reference evidence="4" key="2">
    <citation type="submission" date="2023-06" db="EMBL/GenBank/DDBJ databases">
        <authorList>
            <consortium name="Lawrence Berkeley National Laboratory"/>
            <person name="Haridas S."/>
            <person name="Hensen N."/>
            <person name="Bonometti L."/>
            <person name="Westerberg I."/>
            <person name="Brannstrom I.O."/>
            <person name="Guillou S."/>
            <person name="Cros-Aarteil S."/>
            <person name="Calhoun S."/>
            <person name="Kuo A."/>
            <person name="Mondo S."/>
            <person name="Pangilinan J."/>
            <person name="Riley R."/>
            <person name="Labutti K."/>
            <person name="Andreopoulos B."/>
            <person name="Lipzen A."/>
            <person name="Chen C."/>
            <person name="Yanf M."/>
            <person name="Daum C."/>
            <person name="Ng V."/>
            <person name="Clum A."/>
            <person name="Steindorff A."/>
            <person name="Ohm R."/>
            <person name="Martin F."/>
            <person name="Silar P."/>
            <person name="Natvig D."/>
            <person name="Lalanne C."/>
            <person name="Gautier V."/>
            <person name="Ament-Velasquez S.L."/>
            <person name="Kruys A."/>
            <person name="Hutchinson M.I."/>
            <person name="Powell A.J."/>
            <person name="Barry K."/>
            <person name="Miller A.N."/>
            <person name="Grigoriev I.V."/>
            <person name="Debuchy R."/>
            <person name="Gladieux P."/>
            <person name="Thoren M.H."/>
            <person name="Johannesson H."/>
        </authorList>
    </citation>
    <scope>NUCLEOTIDE SEQUENCE</scope>
    <source>
        <strain evidence="4">CBS 958.72</strain>
    </source>
</reference>
<feature type="region of interest" description="Disordered" evidence="1">
    <location>
        <begin position="390"/>
        <end position="417"/>
    </location>
</feature>
<dbReference type="PANTHER" id="PTHR42078:SF1">
    <property type="entry name" value="GLUCAN 1, 4-ALPHA-GLUCOSIDASE"/>
    <property type="match status" value="1"/>
</dbReference>
<feature type="compositionally biased region" description="Low complexity" evidence="1">
    <location>
        <begin position="607"/>
        <end position="639"/>
    </location>
</feature>
<dbReference type="AlphaFoldDB" id="A0AAE0NMV7"/>
<keyword evidence="2" id="KW-1133">Transmembrane helix</keyword>
<sequence>MDLTNSNKTSQMGRRISTRNSVRISVNGGDEDFELAAGLISDGLRPVQQPGIESESSTPSFVTPSTSASSVDQVHDIQPRASPTSRPSSVSKPQRPEESLSLRHDGGMGSIDASARLTRSSNVSTDSVAYVHVESPYRGPDGPSHPYQLYPQNVRLARTMSTTTASTDPVSESSYAGPRAPAHPYGLYPQDTAADPISVPAPAIPLGFRGLPDQYQRRIGPEGEDIADMIGPDGHTEQLPPYTRYPDDAYAQKAIGADGDLGPAIGGAMVIPAGLILPTSTAREIPGAGGIGLATRNPEFESMDDLGSPQSRHSSRSFASDTSHHDINTAAAGLSEKHRPSKTWQAWMRRRLWGIIPFWAIFLTGVVLLLMGAILGGVIGAFLDKQHKKPPRPAFPKPNLMPTTTATPDATPIPTPSDLPPLPIGTFGMPLVASRVSPFCLNDTSQSQSWGCYFVISGLYMTISRNSNAAGSDYSVSVNCNHSITLKNNVYSYGEQPPLVENPVSLELVNDTIETGRGPAWFKMLPYNKTVVLPAGALSPSASVSNQRIRRLASAYDPGIGDFRRKGVLGPGDTAWVCTWPNTYLELFIYAQQNSSWSGFKPPPSSPSSLPSSSTASSSSSSAPSPPSSSSAPPSSTASDAAGHHVPTGSFQYGGSPTSEPQHNGYYNHISARSPTNPTTLTPTSPYGPIDTGEGFTPPPPPYPRVIKLEERRMPDAPAAQCTQVRVQGRGEPAKPVRDSKGNIVSLTIAEKNPVSASSTPTADVSKRSPREHLDSSIFQREGDAENQCSCVWFLT</sequence>
<dbReference type="Proteomes" id="UP001287356">
    <property type="component" value="Unassembled WGS sequence"/>
</dbReference>
<feature type="compositionally biased region" description="Low complexity" evidence="1">
    <location>
        <begin position="53"/>
        <end position="71"/>
    </location>
</feature>
<dbReference type="Pfam" id="PF25130">
    <property type="entry name" value="DUF7820"/>
    <property type="match status" value="1"/>
</dbReference>
<gene>
    <name evidence="4" type="ORF">B0T24DRAFT_87346</name>
</gene>
<protein>
    <recommendedName>
        <fullName evidence="3">DUF7820 domain-containing protein</fullName>
    </recommendedName>
</protein>
<feature type="compositionally biased region" description="Polar residues" evidence="1">
    <location>
        <begin position="1"/>
        <end position="24"/>
    </location>
</feature>
<comment type="caution">
    <text evidence="4">The sequence shown here is derived from an EMBL/GenBank/DDBJ whole genome shotgun (WGS) entry which is preliminary data.</text>
</comment>
<feature type="transmembrane region" description="Helical" evidence="2">
    <location>
        <begin position="358"/>
        <end position="383"/>
    </location>
</feature>
<evidence type="ECO:0000256" key="1">
    <source>
        <dbReference type="SAM" id="MobiDB-lite"/>
    </source>
</evidence>
<evidence type="ECO:0000313" key="5">
    <source>
        <dbReference type="Proteomes" id="UP001287356"/>
    </source>
</evidence>
<feature type="region of interest" description="Disordered" evidence="1">
    <location>
        <begin position="299"/>
        <end position="323"/>
    </location>
</feature>
<feature type="compositionally biased region" description="Basic and acidic residues" evidence="1">
    <location>
        <begin position="94"/>
        <end position="106"/>
    </location>
</feature>
<reference evidence="4" key="1">
    <citation type="journal article" date="2023" name="Mol. Phylogenet. Evol.">
        <title>Genome-scale phylogeny and comparative genomics of the fungal order Sordariales.</title>
        <authorList>
            <person name="Hensen N."/>
            <person name="Bonometti L."/>
            <person name="Westerberg I."/>
            <person name="Brannstrom I.O."/>
            <person name="Guillou S."/>
            <person name="Cros-Aarteil S."/>
            <person name="Calhoun S."/>
            <person name="Haridas S."/>
            <person name="Kuo A."/>
            <person name="Mondo S."/>
            <person name="Pangilinan J."/>
            <person name="Riley R."/>
            <person name="LaButti K."/>
            <person name="Andreopoulos B."/>
            <person name="Lipzen A."/>
            <person name="Chen C."/>
            <person name="Yan M."/>
            <person name="Daum C."/>
            <person name="Ng V."/>
            <person name="Clum A."/>
            <person name="Steindorff A."/>
            <person name="Ohm R.A."/>
            <person name="Martin F."/>
            <person name="Silar P."/>
            <person name="Natvig D.O."/>
            <person name="Lalanne C."/>
            <person name="Gautier V."/>
            <person name="Ament-Velasquez S.L."/>
            <person name="Kruys A."/>
            <person name="Hutchinson M.I."/>
            <person name="Powell A.J."/>
            <person name="Barry K."/>
            <person name="Miller A.N."/>
            <person name="Grigoriev I.V."/>
            <person name="Debuchy R."/>
            <person name="Gladieux P."/>
            <person name="Hiltunen Thoren M."/>
            <person name="Johannesson H."/>
        </authorList>
    </citation>
    <scope>NUCLEOTIDE SEQUENCE</scope>
    <source>
        <strain evidence="4">CBS 958.72</strain>
    </source>
</reference>
<keyword evidence="2" id="KW-0472">Membrane</keyword>
<proteinExistence type="predicted"/>